<sequence length="709" mass="78160">MALPVDYPERVYAGVLGKIIGVYLGRPFEGWTYERIIQELGEIWWYVHEKRNVPLIVTDDDISGTFTFLRALPDYGNRRDVTPAQIGQTWLNYIIEQRTILWWGGMGNSTEHTAYLRLKSGIPAPQSGSIELNGKVVAEQIGSQIFIDGWGMVAPGDPEFAADLARRAASVSHDGEAIYGAQVIAAIEAQAFVEHDLNKLLDEAVRYIPQNSLIYNLIAQIREWHAGEPDWRKTREQIVAHYGYDKYGGNCHIVPNHALIIHALLYGDDDFQKSLMIVNTSGWDTDCNSGNVGCILGIKNGLAGIDAGPDWRGPIADRMYLPTADGGRAVTDALTESFHIVNIGRALAGEPPLMPKNGARFHFSLPGAVQGFQPDSTPETYGVATVKWVNGYSRAGQGSLAVHYHGVSPGRAARVSTPTFIPSLQEAEYFLKRGYALYASPTLYSGQTIRAAIQVDQNNSTSVAGNLYIVVYQIDDSIRLMRGPQQILTPGAYLEFTWKVPPTNGLPVCAVGIEITHSRRGDGVIYLDYLTWDGAPDIVLKNPGGNGVMWRRAWVNGVDQYDYWWPEAYRLVQNRGRGLLLQGTREWKDYTARATITLHLAKAAGLGVRVQGMQRYYALLLCSDGSAKLIKALDGDKILAECPLPWTFGAVHEFALSIIGNRIEAAIDGKQLFVVEDLELPLDGGAVALLIEEGRITCDEVRVSPFSPE</sequence>
<organism evidence="2">
    <name type="scientific">Caldilinea aerophila</name>
    <dbReference type="NCBI Taxonomy" id="133453"/>
    <lineage>
        <taxon>Bacteria</taxon>
        <taxon>Bacillati</taxon>
        <taxon>Chloroflexota</taxon>
        <taxon>Caldilineae</taxon>
        <taxon>Caldilineales</taxon>
        <taxon>Caldilineaceae</taxon>
        <taxon>Caldilinea</taxon>
    </lineage>
</organism>
<dbReference type="Gene3D" id="1.10.4080.10">
    <property type="entry name" value="ADP-ribosylation/Crystallin J1"/>
    <property type="match status" value="1"/>
</dbReference>
<proteinExistence type="predicted"/>
<feature type="binding site" evidence="1">
    <location>
        <position position="284"/>
    </location>
    <ligand>
        <name>Mg(2+)</name>
        <dbReference type="ChEBI" id="CHEBI:18420"/>
        <label>1</label>
    </ligand>
</feature>
<dbReference type="GO" id="GO:0046872">
    <property type="term" value="F:metal ion binding"/>
    <property type="evidence" value="ECO:0007669"/>
    <property type="project" value="UniProtKB-KW"/>
</dbReference>
<feature type="binding site" evidence="1">
    <location>
        <position position="58"/>
    </location>
    <ligand>
        <name>Mg(2+)</name>
        <dbReference type="ChEBI" id="CHEBI:18420"/>
        <label>1</label>
    </ligand>
</feature>
<feature type="binding site" evidence="1">
    <location>
        <position position="286"/>
    </location>
    <ligand>
        <name>Mg(2+)</name>
        <dbReference type="ChEBI" id="CHEBI:18420"/>
        <label>1</label>
    </ligand>
</feature>
<name>A0A7C1FI56_9CHLR</name>
<dbReference type="InterPro" id="IPR036705">
    <property type="entry name" value="Ribosyl_crysJ1_sf"/>
</dbReference>
<keyword evidence="1" id="KW-0460">Magnesium</keyword>
<dbReference type="SUPFAM" id="SSF101478">
    <property type="entry name" value="ADP-ribosylglycohydrolase"/>
    <property type="match status" value="1"/>
</dbReference>
<evidence type="ECO:0000313" key="2">
    <source>
        <dbReference type="EMBL" id="HDX33417.1"/>
    </source>
</evidence>
<keyword evidence="1" id="KW-0479">Metal-binding</keyword>
<reference evidence="2" key="1">
    <citation type="journal article" date="2020" name="mSystems">
        <title>Genome- and Community-Level Interaction Insights into Carbon Utilization and Element Cycling Functions of Hydrothermarchaeota in Hydrothermal Sediment.</title>
        <authorList>
            <person name="Zhou Z."/>
            <person name="Liu Y."/>
            <person name="Xu W."/>
            <person name="Pan J."/>
            <person name="Luo Z.H."/>
            <person name="Li M."/>
        </authorList>
    </citation>
    <scope>NUCLEOTIDE SEQUENCE [LARGE SCALE GENOMIC DNA]</scope>
    <source>
        <strain evidence="2">SpSt-289</strain>
    </source>
</reference>
<accession>A0A7C1FI56</accession>
<dbReference type="Gene3D" id="2.60.120.260">
    <property type="entry name" value="Galactose-binding domain-like"/>
    <property type="match status" value="1"/>
</dbReference>
<dbReference type="Pfam" id="PF03747">
    <property type="entry name" value="ADP_ribosyl_GH"/>
    <property type="match status" value="1"/>
</dbReference>
<evidence type="ECO:0000256" key="1">
    <source>
        <dbReference type="PIRSR" id="PIRSR605502-1"/>
    </source>
</evidence>
<comment type="cofactor">
    <cofactor evidence="1">
        <name>Mg(2+)</name>
        <dbReference type="ChEBI" id="CHEBI:18420"/>
    </cofactor>
    <text evidence="1">Binds 2 magnesium ions per subunit.</text>
</comment>
<dbReference type="InterPro" id="IPR005502">
    <property type="entry name" value="Ribosyl_crysJ1"/>
</dbReference>
<dbReference type="GO" id="GO:0016787">
    <property type="term" value="F:hydrolase activity"/>
    <property type="evidence" value="ECO:0007669"/>
    <property type="project" value="UniProtKB-KW"/>
</dbReference>
<gene>
    <name evidence="2" type="ORF">ENQ20_18325</name>
</gene>
<dbReference type="EMBL" id="DSMG01000191">
    <property type="protein sequence ID" value="HDX33417.1"/>
    <property type="molecule type" value="Genomic_DNA"/>
</dbReference>
<keyword evidence="2" id="KW-0378">Hydrolase</keyword>
<dbReference type="Gene3D" id="2.60.120.560">
    <property type="entry name" value="Exo-inulinase, domain 1"/>
    <property type="match status" value="1"/>
</dbReference>
<dbReference type="AlphaFoldDB" id="A0A7C1FI56"/>
<feature type="binding site" evidence="1">
    <location>
        <position position="59"/>
    </location>
    <ligand>
        <name>Mg(2+)</name>
        <dbReference type="ChEBI" id="CHEBI:18420"/>
        <label>1</label>
    </ligand>
</feature>
<protein>
    <submittedName>
        <fullName evidence="2">ADP-ribosylglycohydrolase family protein</fullName>
    </submittedName>
</protein>
<comment type="caution">
    <text evidence="2">The sequence shown here is derived from an EMBL/GenBank/DDBJ whole genome shotgun (WGS) entry which is preliminary data.</text>
</comment>
<feature type="binding site" evidence="1">
    <location>
        <position position="61"/>
    </location>
    <ligand>
        <name>Mg(2+)</name>
        <dbReference type="ChEBI" id="CHEBI:18420"/>
        <label>1</label>
    </ligand>
</feature>